<proteinExistence type="predicted"/>
<accession>A0ABV3DF88</accession>
<feature type="region of interest" description="Disordered" evidence="1">
    <location>
        <begin position="1"/>
        <end position="50"/>
    </location>
</feature>
<keyword evidence="2" id="KW-0812">Transmembrane</keyword>
<dbReference type="EMBL" id="JBEZFP010000026">
    <property type="protein sequence ID" value="MEU8134417.1"/>
    <property type="molecule type" value="Genomic_DNA"/>
</dbReference>
<keyword evidence="2" id="KW-0472">Membrane</keyword>
<feature type="transmembrane region" description="Helical" evidence="2">
    <location>
        <begin position="232"/>
        <end position="251"/>
    </location>
</feature>
<feature type="compositionally biased region" description="Low complexity" evidence="1">
    <location>
        <begin position="11"/>
        <end position="32"/>
    </location>
</feature>
<evidence type="ECO:0000313" key="4">
    <source>
        <dbReference type="Proteomes" id="UP001551482"/>
    </source>
</evidence>
<reference evidence="3 4" key="1">
    <citation type="submission" date="2024-06" db="EMBL/GenBank/DDBJ databases">
        <title>The Natural Products Discovery Center: Release of the First 8490 Sequenced Strains for Exploring Actinobacteria Biosynthetic Diversity.</title>
        <authorList>
            <person name="Kalkreuter E."/>
            <person name="Kautsar S.A."/>
            <person name="Yang D."/>
            <person name="Bader C.D."/>
            <person name="Teijaro C.N."/>
            <person name="Fluegel L."/>
            <person name="Davis C.M."/>
            <person name="Simpson J.R."/>
            <person name="Lauterbach L."/>
            <person name="Steele A.D."/>
            <person name="Gui C."/>
            <person name="Meng S."/>
            <person name="Li G."/>
            <person name="Viehrig K."/>
            <person name="Ye F."/>
            <person name="Su P."/>
            <person name="Kiefer A.F."/>
            <person name="Nichols A."/>
            <person name="Cepeda A.J."/>
            <person name="Yan W."/>
            <person name="Fan B."/>
            <person name="Jiang Y."/>
            <person name="Adhikari A."/>
            <person name="Zheng C.-J."/>
            <person name="Schuster L."/>
            <person name="Cowan T.M."/>
            <person name="Smanski M.J."/>
            <person name="Chevrette M.G."/>
            <person name="De Carvalho L.P.S."/>
            <person name="Shen B."/>
        </authorList>
    </citation>
    <scope>NUCLEOTIDE SEQUENCE [LARGE SCALE GENOMIC DNA]</scope>
    <source>
        <strain evidence="3 4">NPDC048946</strain>
    </source>
</reference>
<organism evidence="3 4">
    <name type="scientific">Streptodolium elevatio</name>
    <dbReference type="NCBI Taxonomy" id="3157996"/>
    <lineage>
        <taxon>Bacteria</taxon>
        <taxon>Bacillati</taxon>
        <taxon>Actinomycetota</taxon>
        <taxon>Actinomycetes</taxon>
        <taxon>Kitasatosporales</taxon>
        <taxon>Streptomycetaceae</taxon>
        <taxon>Streptodolium</taxon>
    </lineage>
</organism>
<gene>
    <name evidence="3" type="ORF">AB0C36_12995</name>
</gene>
<sequence length="305" mass="32557">MSERSVSRLSAAGRAGTRAAAKAVAEQARGQAHGPAPGQARGPARTAEAARPRVRRPLGLWRLEVLRVTRTRRWLLLLIAFPLLGAAGPLVVRHLDRILEVLGADGANPPDDMGAPEGMAAYVSASGQIGLFVALGIAAAALAVDHRPGLAAFYRTRTRQAWDLVVPRWTVCAAAVCIANTVATGIVWAELRWLWGPVPTDRILYGALFNTLYLLMALGLVAGASAFLRRPVALFGAALVALVLSPLPRLWKPMRDWEPSSLGGAGVELLENASPGEFVRPAIVAVLVTLTMLSLAVWRVGRREM</sequence>
<comment type="caution">
    <text evidence="3">The sequence shown here is derived from an EMBL/GenBank/DDBJ whole genome shotgun (WGS) entry which is preliminary data.</text>
</comment>
<protein>
    <submittedName>
        <fullName evidence="3">Uncharacterized protein</fullName>
    </submittedName>
</protein>
<dbReference type="RefSeq" id="WP_358353046.1">
    <property type="nucleotide sequence ID" value="NZ_JBEZFP010000026.1"/>
</dbReference>
<feature type="transmembrane region" description="Helical" evidence="2">
    <location>
        <begin position="203"/>
        <end position="225"/>
    </location>
</feature>
<evidence type="ECO:0000256" key="1">
    <source>
        <dbReference type="SAM" id="MobiDB-lite"/>
    </source>
</evidence>
<name>A0ABV3DF88_9ACTN</name>
<feature type="transmembrane region" description="Helical" evidence="2">
    <location>
        <begin position="165"/>
        <end position="191"/>
    </location>
</feature>
<dbReference type="Proteomes" id="UP001551482">
    <property type="component" value="Unassembled WGS sequence"/>
</dbReference>
<evidence type="ECO:0000256" key="2">
    <source>
        <dbReference type="SAM" id="Phobius"/>
    </source>
</evidence>
<feature type="transmembrane region" description="Helical" evidence="2">
    <location>
        <begin position="74"/>
        <end position="92"/>
    </location>
</feature>
<feature type="transmembrane region" description="Helical" evidence="2">
    <location>
        <begin position="119"/>
        <end position="144"/>
    </location>
</feature>
<feature type="transmembrane region" description="Helical" evidence="2">
    <location>
        <begin position="278"/>
        <end position="298"/>
    </location>
</feature>
<keyword evidence="2" id="KW-1133">Transmembrane helix</keyword>
<evidence type="ECO:0000313" key="3">
    <source>
        <dbReference type="EMBL" id="MEU8134417.1"/>
    </source>
</evidence>
<keyword evidence="4" id="KW-1185">Reference proteome</keyword>